<sequence length="77" mass="7782">MDRRLGPPADARHGVRVAGPAAGRCRHPVLAGAGNPGPGLTGSCYGCGATDPAAAARPLLHRRTRCLASDAARYHAG</sequence>
<evidence type="ECO:0000313" key="2">
    <source>
        <dbReference type="Proteomes" id="UP000256805"/>
    </source>
</evidence>
<organism evidence="1 2">
    <name type="scientific">Cupriavidus taiwanensis</name>
    <dbReference type="NCBI Taxonomy" id="164546"/>
    <lineage>
        <taxon>Bacteria</taxon>
        <taxon>Pseudomonadati</taxon>
        <taxon>Pseudomonadota</taxon>
        <taxon>Betaproteobacteria</taxon>
        <taxon>Burkholderiales</taxon>
        <taxon>Burkholderiaceae</taxon>
        <taxon>Cupriavidus</taxon>
    </lineage>
</organism>
<protein>
    <submittedName>
        <fullName evidence="1">Uncharacterized protein</fullName>
    </submittedName>
</protein>
<name>A0A375J7E0_9BURK</name>
<accession>A0A375J7E0</accession>
<dbReference type="Proteomes" id="UP000256805">
    <property type="component" value="Unassembled WGS sequence"/>
</dbReference>
<dbReference type="EMBL" id="OVTA01000040">
    <property type="protein sequence ID" value="SPS01027.1"/>
    <property type="molecule type" value="Genomic_DNA"/>
</dbReference>
<dbReference type="AlphaFoldDB" id="A0A375J7E0"/>
<proteinExistence type="predicted"/>
<gene>
    <name evidence="1" type="ORF">CBM2634_B170354</name>
</gene>
<evidence type="ECO:0000313" key="1">
    <source>
        <dbReference type="EMBL" id="SPS01027.1"/>
    </source>
</evidence>
<reference evidence="1 2" key="1">
    <citation type="submission" date="2018-01" db="EMBL/GenBank/DDBJ databases">
        <authorList>
            <person name="Gaut B.S."/>
            <person name="Morton B.R."/>
            <person name="Clegg M.T."/>
            <person name="Duvall M.R."/>
        </authorList>
    </citation>
    <scope>NUCLEOTIDE SEQUENCE [LARGE SCALE GENOMIC DNA]</scope>
    <source>
        <strain evidence="1">Cupriavidus taiwanensis cmp 52</strain>
    </source>
</reference>